<dbReference type="EMBL" id="SJPX01000006">
    <property type="protein sequence ID" value="TWU46747.1"/>
    <property type="molecule type" value="Genomic_DNA"/>
</dbReference>
<name>A0A5C6EFE0_9BACT</name>
<proteinExistence type="predicted"/>
<dbReference type="Proteomes" id="UP000317977">
    <property type="component" value="Unassembled WGS sequence"/>
</dbReference>
<accession>A0A5C6EFE0</accession>
<feature type="region of interest" description="Disordered" evidence="1">
    <location>
        <begin position="1"/>
        <end position="21"/>
    </location>
</feature>
<dbReference type="RefSeq" id="WP_146537220.1">
    <property type="nucleotide sequence ID" value="NZ_SJPX01000006.1"/>
</dbReference>
<evidence type="ECO:0000313" key="2">
    <source>
        <dbReference type="EMBL" id="TWU46747.1"/>
    </source>
</evidence>
<reference evidence="2 3" key="1">
    <citation type="submission" date="2019-02" db="EMBL/GenBank/DDBJ databases">
        <title>Deep-cultivation of Planctomycetes and their phenomic and genomic characterization uncovers novel biology.</title>
        <authorList>
            <person name="Wiegand S."/>
            <person name="Jogler M."/>
            <person name="Boedeker C."/>
            <person name="Pinto D."/>
            <person name="Vollmers J."/>
            <person name="Rivas-Marin E."/>
            <person name="Kohn T."/>
            <person name="Peeters S.H."/>
            <person name="Heuer A."/>
            <person name="Rast P."/>
            <person name="Oberbeckmann S."/>
            <person name="Bunk B."/>
            <person name="Jeske O."/>
            <person name="Meyerdierks A."/>
            <person name="Storesund J.E."/>
            <person name="Kallscheuer N."/>
            <person name="Luecker S."/>
            <person name="Lage O.M."/>
            <person name="Pohl T."/>
            <person name="Merkel B.J."/>
            <person name="Hornburger P."/>
            <person name="Mueller R.-W."/>
            <person name="Bruemmer F."/>
            <person name="Labrenz M."/>
            <person name="Spormann A.M."/>
            <person name="Op Den Camp H."/>
            <person name="Overmann J."/>
            <person name="Amann R."/>
            <person name="Jetten M.S.M."/>
            <person name="Mascher T."/>
            <person name="Medema M.H."/>
            <person name="Devos D.P."/>
            <person name="Kaster A.-K."/>
            <person name="Ovreas L."/>
            <person name="Rohde M."/>
            <person name="Galperin M.Y."/>
            <person name="Jogler C."/>
        </authorList>
    </citation>
    <scope>NUCLEOTIDE SEQUENCE [LARGE SCALE GENOMIC DNA]</scope>
    <source>
        <strain evidence="2 3">Poly59</strain>
    </source>
</reference>
<gene>
    <name evidence="2" type="ORF">Poly59_57200</name>
</gene>
<evidence type="ECO:0000313" key="3">
    <source>
        <dbReference type="Proteomes" id="UP000317977"/>
    </source>
</evidence>
<keyword evidence="3" id="KW-1185">Reference proteome</keyword>
<dbReference type="OrthoDB" id="291715at2"/>
<protein>
    <recommendedName>
        <fullName evidence="4">BON domain-containing protein</fullName>
    </recommendedName>
</protein>
<organism evidence="2 3">
    <name type="scientific">Rubripirellula reticaptiva</name>
    <dbReference type="NCBI Taxonomy" id="2528013"/>
    <lineage>
        <taxon>Bacteria</taxon>
        <taxon>Pseudomonadati</taxon>
        <taxon>Planctomycetota</taxon>
        <taxon>Planctomycetia</taxon>
        <taxon>Pirellulales</taxon>
        <taxon>Pirellulaceae</taxon>
        <taxon>Rubripirellula</taxon>
    </lineage>
</organism>
<dbReference type="AlphaFoldDB" id="A0A5C6EFE0"/>
<evidence type="ECO:0000256" key="1">
    <source>
        <dbReference type="SAM" id="MobiDB-lite"/>
    </source>
</evidence>
<sequence length="94" mass="10250">MSEPIDRETQPTNGGDSISDPDISLCEKIVAALRRNDLMDVHCSMDEKGPCLTGHVNSWEERSIAFAIARTTAGTTDLTTKIEVRPNTSDAEES</sequence>
<comment type="caution">
    <text evidence="2">The sequence shown here is derived from an EMBL/GenBank/DDBJ whole genome shotgun (WGS) entry which is preliminary data.</text>
</comment>
<evidence type="ECO:0008006" key="4">
    <source>
        <dbReference type="Google" id="ProtNLM"/>
    </source>
</evidence>